<reference evidence="3 4" key="1">
    <citation type="submission" date="2019-08" db="EMBL/GenBank/DDBJ databases">
        <title>Draft genome sequences of two oriental melons (Cucumis melo L. var makuwa).</title>
        <authorList>
            <person name="Kwon S.-Y."/>
        </authorList>
    </citation>
    <scope>NUCLEOTIDE SEQUENCE [LARGE SCALE GENOMIC DNA]</scope>
    <source>
        <strain evidence="4">cv. Chang Bougi</strain>
        <strain evidence="3">cv. SW 3</strain>
        <tissue evidence="1">Leaf</tissue>
    </source>
</reference>
<evidence type="ECO:0000313" key="1">
    <source>
        <dbReference type="EMBL" id="KAA0036114.1"/>
    </source>
</evidence>
<dbReference type="EMBL" id="SSTD01002671">
    <property type="protein sequence ID" value="TYK27605.1"/>
    <property type="molecule type" value="Genomic_DNA"/>
</dbReference>
<accession>A0A5A7SXQ0</accession>
<proteinExistence type="predicted"/>
<dbReference type="Proteomes" id="UP000321947">
    <property type="component" value="Unassembled WGS sequence"/>
</dbReference>
<gene>
    <name evidence="2" type="ORF">E5676_scaffold86G00230</name>
    <name evidence="1" type="ORF">E6C27_scaffold338G00150</name>
</gene>
<evidence type="ECO:0000313" key="4">
    <source>
        <dbReference type="Proteomes" id="UP000321947"/>
    </source>
</evidence>
<evidence type="ECO:0000313" key="3">
    <source>
        <dbReference type="Proteomes" id="UP000321393"/>
    </source>
</evidence>
<dbReference type="PANTHER" id="PTHR11439">
    <property type="entry name" value="GAG-POL-RELATED RETROTRANSPOSON"/>
    <property type="match status" value="1"/>
</dbReference>
<name>A0A5A7SXQ0_CUCMM</name>
<dbReference type="EMBL" id="SSTE01019758">
    <property type="protein sequence ID" value="KAA0036114.1"/>
    <property type="molecule type" value="Genomic_DNA"/>
</dbReference>
<evidence type="ECO:0000313" key="2">
    <source>
        <dbReference type="EMBL" id="TYK27605.1"/>
    </source>
</evidence>
<dbReference type="OrthoDB" id="418237at2759"/>
<dbReference type="STRING" id="1194695.A0A5A7SXQ0"/>
<organism evidence="1 3">
    <name type="scientific">Cucumis melo var. makuwa</name>
    <name type="common">Oriental melon</name>
    <dbReference type="NCBI Taxonomy" id="1194695"/>
    <lineage>
        <taxon>Eukaryota</taxon>
        <taxon>Viridiplantae</taxon>
        <taxon>Streptophyta</taxon>
        <taxon>Embryophyta</taxon>
        <taxon>Tracheophyta</taxon>
        <taxon>Spermatophyta</taxon>
        <taxon>Magnoliopsida</taxon>
        <taxon>eudicotyledons</taxon>
        <taxon>Gunneridae</taxon>
        <taxon>Pentapetalae</taxon>
        <taxon>rosids</taxon>
        <taxon>fabids</taxon>
        <taxon>Cucurbitales</taxon>
        <taxon>Cucurbitaceae</taxon>
        <taxon>Benincaseae</taxon>
        <taxon>Cucumis</taxon>
    </lineage>
</organism>
<dbReference type="CDD" id="cd09272">
    <property type="entry name" value="RNase_HI_RT_Ty1"/>
    <property type="match status" value="1"/>
</dbReference>
<dbReference type="Proteomes" id="UP000321393">
    <property type="component" value="Unassembled WGS sequence"/>
</dbReference>
<comment type="caution">
    <text evidence="1">The sequence shown here is derived from an EMBL/GenBank/DDBJ whole genome shotgun (WGS) entry which is preliminary data.</text>
</comment>
<sequence>MHTVAIHLKTKKDATGEKVDPSLYRSIIGSQLYLTASRSDIALAVGVCAHYQDNPRTSHLHSNKRYYDADWVACLDDRKSTSGGCLFLGNNLTAWFSKKHNSVSLSTTEAEYIAAGSSCSQLLWMKQMSEEYGIAQSSMVLYCDNMSAINIFKNPVQHSRTKQYIDIRHYLICHLVEDKIICLEHV</sequence>
<dbReference type="AlphaFoldDB" id="A0A5A7SXQ0"/>
<protein>
    <submittedName>
        <fullName evidence="1">Gag-pol polyprotein</fullName>
    </submittedName>
</protein>
<dbReference type="PANTHER" id="PTHR11439:SF486">
    <property type="entry name" value="RLK (RECEPTOR-LIKE KINASE) PROTEIN, PUTATIVE-RELATED"/>
    <property type="match status" value="1"/>
</dbReference>